<keyword evidence="2" id="KW-0472">Membrane</keyword>
<keyword evidence="2" id="KW-1133">Transmembrane helix</keyword>
<dbReference type="InParanoid" id="A0A3M0CT73"/>
<accession>A0A3M0CT73</accession>
<comment type="caution">
    <text evidence="3">The sequence shown here is derived from an EMBL/GenBank/DDBJ whole genome shotgun (WGS) entry which is preliminary data.</text>
</comment>
<dbReference type="CDD" id="cd00198">
    <property type="entry name" value="vWFA"/>
    <property type="match status" value="1"/>
</dbReference>
<proteinExistence type="predicted"/>
<dbReference type="InterPro" id="IPR036465">
    <property type="entry name" value="vWFA_dom_sf"/>
</dbReference>
<evidence type="ECO:0000256" key="1">
    <source>
        <dbReference type="SAM" id="Coils"/>
    </source>
</evidence>
<feature type="coiled-coil region" evidence="1">
    <location>
        <begin position="112"/>
        <end position="139"/>
    </location>
</feature>
<evidence type="ECO:0000256" key="2">
    <source>
        <dbReference type="SAM" id="Phobius"/>
    </source>
</evidence>
<organism evidence="3 4">
    <name type="scientific">Eilatimonas milleporae</name>
    <dbReference type="NCBI Taxonomy" id="911205"/>
    <lineage>
        <taxon>Bacteria</taxon>
        <taxon>Pseudomonadati</taxon>
        <taxon>Pseudomonadota</taxon>
        <taxon>Alphaproteobacteria</taxon>
        <taxon>Kordiimonadales</taxon>
        <taxon>Kordiimonadaceae</taxon>
        <taxon>Eilatimonas</taxon>
    </lineage>
</organism>
<evidence type="ECO:0000313" key="3">
    <source>
        <dbReference type="EMBL" id="RMB12668.1"/>
    </source>
</evidence>
<dbReference type="AlphaFoldDB" id="A0A3M0CT73"/>
<evidence type="ECO:0000313" key="4">
    <source>
        <dbReference type="Proteomes" id="UP000271227"/>
    </source>
</evidence>
<gene>
    <name evidence="3" type="ORF">BXY39_0091</name>
</gene>
<keyword evidence="2" id="KW-0812">Transmembrane</keyword>
<reference evidence="3 4" key="1">
    <citation type="submission" date="2018-10" db="EMBL/GenBank/DDBJ databases">
        <title>Genomic Encyclopedia of Archaeal and Bacterial Type Strains, Phase II (KMG-II): from individual species to whole genera.</title>
        <authorList>
            <person name="Goeker M."/>
        </authorList>
    </citation>
    <scope>NUCLEOTIDE SEQUENCE [LARGE SCALE GENOMIC DNA]</scope>
    <source>
        <strain evidence="3 4">DSM 25217</strain>
    </source>
</reference>
<dbReference type="EMBL" id="REFR01000002">
    <property type="protein sequence ID" value="RMB12668.1"/>
    <property type="molecule type" value="Genomic_DNA"/>
</dbReference>
<keyword evidence="1" id="KW-0175">Coiled coil</keyword>
<name>A0A3M0CT73_9PROT</name>
<keyword evidence="4" id="KW-1185">Reference proteome</keyword>
<protein>
    <submittedName>
        <fullName evidence="3">von Willebrand factor type A domain-containing protein</fullName>
    </submittedName>
</protein>
<dbReference type="OrthoDB" id="185358at2"/>
<feature type="transmembrane region" description="Helical" evidence="2">
    <location>
        <begin position="12"/>
        <end position="38"/>
    </location>
</feature>
<dbReference type="Proteomes" id="UP000271227">
    <property type="component" value="Unassembled WGS sequence"/>
</dbReference>
<sequence length="362" mass="39406">MAASRRTVNPIGMAFLDVMFCGFGAVVLLVMLLSGLAVTARKEAHIDLRGEVRSLERAVNSRERILDERSTALTAARAQESAIQTLIAATRADIRRLAAGDRGDPTAAADRVAALRQQLLRLNAEVEALRAAARESAARGDKVRTFVGDGERQYLSGLKVGGKRILILLDASASMLDRTIVNVIRLRNMAPEDRRRAAKWTHALRTTQWLLSNLPADSQFQIYIFDTTARPLLKDSAGQWLAASQDGIMDRIDTALGELAPQGGTSLHKAFAVVSSLLPRADNILLLTDGLPTQGANRPRRATVSGETRLKHFRRAVDRLGSAVPVNTILFPMEGDPVAAVAYWQLATRTKGSFLTPTADWP</sequence>
<dbReference type="SUPFAM" id="SSF53300">
    <property type="entry name" value="vWA-like"/>
    <property type="match status" value="1"/>
</dbReference>
<dbReference type="RefSeq" id="WP_121936883.1">
    <property type="nucleotide sequence ID" value="NZ_REFR01000002.1"/>
</dbReference>
<dbReference type="Gene3D" id="3.40.50.410">
    <property type="entry name" value="von Willebrand factor, type A domain"/>
    <property type="match status" value="1"/>
</dbReference>